<dbReference type="Proteomes" id="UP001586593">
    <property type="component" value="Unassembled WGS sequence"/>
</dbReference>
<accession>A0ABR3W4A0</accession>
<protein>
    <recommendedName>
        <fullName evidence="3">RING-type domain-containing protein</fullName>
    </recommendedName>
</protein>
<proteinExistence type="predicted"/>
<dbReference type="SUPFAM" id="SSF57850">
    <property type="entry name" value="RING/U-box"/>
    <property type="match status" value="1"/>
</dbReference>
<evidence type="ECO:0000313" key="4">
    <source>
        <dbReference type="EMBL" id="KAL1852828.1"/>
    </source>
</evidence>
<sequence>MPPPSSFPLHFGIHSSAGQHGSSSSKFPSALRGRTNPTDIPDDDDECFDLDFTIRRPPQRGPYVAGEQETLWHKLKAYLREPTGPRPRAVCVICLMSKLRIRGLDQSGSKEDMEYAIVLPCGHMFGVTCFMKARRDRFARDMPFPCPLCKCDLEFLECRHAVHGILAPAHDHQPLDRVPPTLPEGGKVPLRCNQCRAAEVASLAEGIGDKIWNPFGELDGDVLSIVRREYVDMTKRLLAEEMDNERRPSWADKPRHLWDGA</sequence>
<keyword evidence="5" id="KW-1185">Reference proteome</keyword>
<keyword evidence="1" id="KW-0863">Zinc-finger</keyword>
<feature type="domain" description="RING-type" evidence="3">
    <location>
        <begin position="91"/>
        <end position="150"/>
    </location>
</feature>
<evidence type="ECO:0000259" key="3">
    <source>
        <dbReference type="PROSITE" id="PS50089"/>
    </source>
</evidence>
<name>A0ABR3W4A0_9PEZI</name>
<comment type="caution">
    <text evidence="4">The sequence shown here is derived from an EMBL/GenBank/DDBJ whole genome shotgun (WGS) entry which is preliminary data.</text>
</comment>
<dbReference type="InterPro" id="IPR001841">
    <property type="entry name" value="Znf_RING"/>
</dbReference>
<evidence type="ECO:0000256" key="2">
    <source>
        <dbReference type="SAM" id="MobiDB-lite"/>
    </source>
</evidence>
<dbReference type="InterPro" id="IPR013083">
    <property type="entry name" value="Znf_RING/FYVE/PHD"/>
</dbReference>
<reference evidence="4 5" key="1">
    <citation type="journal article" date="2024" name="Commun. Biol.">
        <title>Comparative genomic analysis of thermophilic fungi reveals convergent evolutionary adaptations and gene losses.</title>
        <authorList>
            <person name="Steindorff A.S."/>
            <person name="Aguilar-Pontes M.V."/>
            <person name="Robinson A.J."/>
            <person name="Andreopoulos B."/>
            <person name="LaButti K."/>
            <person name="Kuo A."/>
            <person name="Mondo S."/>
            <person name="Riley R."/>
            <person name="Otillar R."/>
            <person name="Haridas S."/>
            <person name="Lipzen A."/>
            <person name="Grimwood J."/>
            <person name="Schmutz J."/>
            <person name="Clum A."/>
            <person name="Reid I.D."/>
            <person name="Moisan M.C."/>
            <person name="Butler G."/>
            <person name="Nguyen T.T.M."/>
            <person name="Dewar K."/>
            <person name="Conant G."/>
            <person name="Drula E."/>
            <person name="Henrissat B."/>
            <person name="Hansel C."/>
            <person name="Singer S."/>
            <person name="Hutchinson M.I."/>
            <person name="de Vries R.P."/>
            <person name="Natvig D.O."/>
            <person name="Powell A.J."/>
            <person name="Tsang A."/>
            <person name="Grigoriev I.V."/>
        </authorList>
    </citation>
    <scope>NUCLEOTIDE SEQUENCE [LARGE SCALE GENOMIC DNA]</scope>
    <source>
        <strain evidence="4 5">ATCC 24622</strain>
    </source>
</reference>
<evidence type="ECO:0000256" key="1">
    <source>
        <dbReference type="PROSITE-ProRule" id="PRU00175"/>
    </source>
</evidence>
<evidence type="ECO:0000313" key="5">
    <source>
        <dbReference type="Proteomes" id="UP001586593"/>
    </source>
</evidence>
<gene>
    <name evidence="4" type="ORF">VTK73DRAFT_9126</name>
</gene>
<organism evidence="4 5">
    <name type="scientific">Phialemonium thermophilum</name>
    <dbReference type="NCBI Taxonomy" id="223376"/>
    <lineage>
        <taxon>Eukaryota</taxon>
        <taxon>Fungi</taxon>
        <taxon>Dikarya</taxon>
        <taxon>Ascomycota</taxon>
        <taxon>Pezizomycotina</taxon>
        <taxon>Sordariomycetes</taxon>
        <taxon>Sordariomycetidae</taxon>
        <taxon>Cephalothecales</taxon>
        <taxon>Cephalothecaceae</taxon>
        <taxon>Phialemonium</taxon>
    </lineage>
</organism>
<dbReference type="EMBL" id="JAZHXJ010000726">
    <property type="protein sequence ID" value="KAL1852828.1"/>
    <property type="molecule type" value="Genomic_DNA"/>
</dbReference>
<keyword evidence="1" id="KW-0862">Zinc</keyword>
<dbReference type="SMART" id="SM00184">
    <property type="entry name" value="RING"/>
    <property type="match status" value="1"/>
</dbReference>
<keyword evidence="1" id="KW-0479">Metal-binding</keyword>
<feature type="compositionally biased region" description="Low complexity" evidence="2">
    <location>
        <begin position="14"/>
        <end position="25"/>
    </location>
</feature>
<dbReference type="Gene3D" id="3.30.40.10">
    <property type="entry name" value="Zinc/RING finger domain, C3HC4 (zinc finger)"/>
    <property type="match status" value="1"/>
</dbReference>
<dbReference type="PROSITE" id="PS50089">
    <property type="entry name" value="ZF_RING_2"/>
    <property type="match status" value="1"/>
</dbReference>
<feature type="region of interest" description="Disordered" evidence="2">
    <location>
        <begin position="1"/>
        <end position="44"/>
    </location>
</feature>